<keyword evidence="1" id="KW-0175">Coiled coil</keyword>
<sequence length="783" mass="85012">MRRASSNDAPDAVDETSASRSRASGGSGPATAKMSERFTPRAHDLDPAGVFTDVYPGETIAHARGSATRRNEYAGVRVPGEGGAAATLASAPPPRRGISRREWRVETIEDQSKDVARWQLEFTKMRRRAEAAEEDNTRLKATHDEMRRKFEREHHARAALETQLRDIFSKPVVRDALASHPRGVTRRDDPHGAGNVLRPGEDVDGSETAMMVFKALEDRISRDRDALDAANEREVRLATMLRHSETQKLAAYAEAEKHRNELEAHVAKLRVDRAVAKGLESELSAGKSAEEALRITTEKLSALELEAEALRENERSREARLNAAVKAAVKKALDESVSEVKVEAARLGEALAKVRTEYGEQDWAHAKETERRKAGFERALATVLADRENLQRELKHARRDGRRADVERARVADEAAAVVEKAVAQREWALEVLDRAVDAEEEFARHLHYELYRASLLAMPETARVDDAEIQGGAGAAQGLHEVCARARTEWEREVCELRSDLAGLRRDVAAAGIAIDASRTCGIARGWAAAVDTVERAAATADGAAWAAMQRVAEAVRAASASADAEAKRGAAAAGLREYLRGYDEGTFDPSKYAMDVTSGATREPPPHLTPSVKEERDETPAGTRRNIPEETIDEPPPGPEERVGFEAAIWRERARQKAAEREAERRAREAETATAAASEAKSTRQSPVTVGAPASPLSPRVDNGAVSATTLAAADSARTPAVDPKPSSTRKASRTLASIAGTPGLGTAKTSERFGAFQSSPFAPSKSAAKEIASLARNLRF</sequence>
<evidence type="ECO:0000256" key="1">
    <source>
        <dbReference type="SAM" id="Coils"/>
    </source>
</evidence>
<name>C1E069_MICCC</name>
<feature type="compositionally biased region" description="Basic and acidic residues" evidence="2">
    <location>
        <begin position="34"/>
        <end position="46"/>
    </location>
</feature>
<dbReference type="InParanoid" id="C1E069"/>
<dbReference type="AlphaFoldDB" id="C1E069"/>
<feature type="region of interest" description="Disordered" evidence="2">
    <location>
        <begin position="656"/>
        <end position="754"/>
    </location>
</feature>
<dbReference type="KEGG" id="mis:MICPUN_56292"/>
<feature type="region of interest" description="Disordered" evidence="2">
    <location>
        <begin position="180"/>
        <end position="203"/>
    </location>
</feature>
<accession>C1E069</accession>
<dbReference type="GeneID" id="8241187"/>
<feature type="coiled-coil region" evidence="1">
    <location>
        <begin position="213"/>
        <end position="320"/>
    </location>
</feature>
<feature type="region of interest" description="Disordered" evidence="2">
    <location>
        <begin position="1"/>
        <end position="50"/>
    </location>
</feature>
<reference evidence="3 4" key="1">
    <citation type="journal article" date="2009" name="Science">
        <title>Green evolution and dynamic adaptations revealed by genomes of the marine picoeukaryotes Micromonas.</title>
        <authorList>
            <person name="Worden A.Z."/>
            <person name="Lee J.H."/>
            <person name="Mock T."/>
            <person name="Rouze P."/>
            <person name="Simmons M.P."/>
            <person name="Aerts A.L."/>
            <person name="Allen A.E."/>
            <person name="Cuvelier M.L."/>
            <person name="Derelle E."/>
            <person name="Everett M.V."/>
            <person name="Foulon E."/>
            <person name="Grimwood J."/>
            <person name="Gundlach H."/>
            <person name="Henrissat B."/>
            <person name="Napoli C."/>
            <person name="McDonald S.M."/>
            <person name="Parker M.S."/>
            <person name="Rombauts S."/>
            <person name="Salamov A."/>
            <person name="Von Dassow P."/>
            <person name="Badger J.H."/>
            <person name="Coutinho P.M."/>
            <person name="Demir E."/>
            <person name="Dubchak I."/>
            <person name="Gentemann C."/>
            <person name="Eikrem W."/>
            <person name="Gready J.E."/>
            <person name="John U."/>
            <person name="Lanier W."/>
            <person name="Lindquist E.A."/>
            <person name="Lucas S."/>
            <person name="Mayer K.F."/>
            <person name="Moreau H."/>
            <person name="Not F."/>
            <person name="Otillar R."/>
            <person name="Panaud O."/>
            <person name="Pangilinan J."/>
            <person name="Paulsen I."/>
            <person name="Piegu B."/>
            <person name="Poliakov A."/>
            <person name="Robbens S."/>
            <person name="Schmutz J."/>
            <person name="Toulza E."/>
            <person name="Wyss T."/>
            <person name="Zelensky A."/>
            <person name="Zhou K."/>
            <person name="Armbrust E.V."/>
            <person name="Bhattacharya D."/>
            <person name="Goodenough U.W."/>
            <person name="Van de Peer Y."/>
            <person name="Grigoriev I.V."/>
        </authorList>
    </citation>
    <scope>NUCLEOTIDE SEQUENCE [LARGE SCALE GENOMIC DNA]</scope>
    <source>
        <strain evidence="4">RCC299 / NOUM17</strain>
    </source>
</reference>
<dbReference type="Proteomes" id="UP000002009">
    <property type="component" value="Chromosome 2"/>
</dbReference>
<gene>
    <name evidence="3" type="ORF">MICPUN_56292</name>
</gene>
<evidence type="ECO:0000313" key="4">
    <source>
        <dbReference type="Proteomes" id="UP000002009"/>
    </source>
</evidence>
<dbReference type="RefSeq" id="XP_002499506.1">
    <property type="nucleotide sequence ID" value="XM_002499460.1"/>
</dbReference>
<dbReference type="OrthoDB" id="10665065at2759"/>
<proteinExistence type="predicted"/>
<evidence type="ECO:0000313" key="3">
    <source>
        <dbReference type="EMBL" id="ACO60764.1"/>
    </source>
</evidence>
<evidence type="ECO:0000256" key="2">
    <source>
        <dbReference type="SAM" id="MobiDB-lite"/>
    </source>
</evidence>
<feature type="coiled-coil region" evidence="1">
    <location>
        <begin position="115"/>
        <end position="149"/>
    </location>
</feature>
<keyword evidence="4" id="KW-1185">Reference proteome</keyword>
<feature type="coiled-coil region" evidence="1">
    <location>
        <begin position="373"/>
        <end position="407"/>
    </location>
</feature>
<protein>
    <submittedName>
        <fullName evidence="3">Uncharacterized protein</fullName>
    </submittedName>
</protein>
<dbReference type="EMBL" id="CP001323">
    <property type="protein sequence ID" value="ACO60764.1"/>
    <property type="molecule type" value="Genomic_DNA"/>
</dbReference>
<organism evidence="3 4">
    <name type="scientific">Micromonas commoda (strain RCC299 / NOUM17 / CCMP2709)</name>
    <name type="common">Picoplanktonic green alga</name>
    <dbReference type="NCBI Taxonomy" id="296587"/>
    <lineage>
        <taxon>Eukaryota</taxon>
        <taxon>Viridiplantae</taxon>
        <taxon>Chlorophyta</taxon>
        <taxon>Mamiellophyceae</taxon>
        <taxon>Mamiellales</taxon>
        <taxon>Mamiellaceae</taxon>
        <taxon>Micromonas</taxon>
    </lineage>
</organism>
<feature type="compositionally biased region" description="Basic and acidic residues" evidence="2">
    <location>
        <begin position="656"/>
        <end position="673"/>
    </location>
</feature>
<feature type="compositionally biased region" description="Low complexity" evidence="2">
    <location>
        <begin position="674"/>
        <end position="686"/>
    </location>
</feature>
<feature type="region of interest" description="Disordered" evidence="2">
    <location>
        <begin position="598"/>
        <end position="644"/>
    </location>
</feature>